<evidence type="ECO:0000256" key="2">
    <source>
        <dbReference type="SAM" id="MobiDB-lite"/>
    </source>
</evidence>
<dbReference type="Pfam" id="PF13371">
    <property type="entry name" value="TPR_9"/>
    <property type="match status" value="1"/>
</dbReference>
<feature type="region of interest" description="Disordered" evidence="2">
    <location>
        <begin position="1"/>
        <end position="24"/>
    </location>
</feature>
<accession>A0ABQ2MDN5</accession>
<feature type="domain" description="Protein SirB1 N-terminal" evidence="3">
    <location>
        <begin position="74"/>
        <end position="225"/>
    </location>
</feature>
<keyword evidence="5" id="KW-1185">Reference proteome</keyword>
<sequence length="309" mass="33277">MPDEEASTGAEGEEHGNRRRFAEAAREERPDLALLCLLIGVEAATVPSGRLRDGVRHPPVDVDPGEPGVLEAQIELDKLAGLLPYAPSRTPEEWAERLRTLLGGRVGFRGGPDDYRRLQSSLLQSVLRSRRGLPILLSVVWTEVARRAGAPVYGVGLPGHFVVGFGDPGDPDGAQAFADPYDGGRLLSTGDLEAVVAGATGSRTPLSPSMLQPAGPLDVVLRILNNIRAWASARPEHSSVQLWALELSLLLPRHPARLRYERGQLLVERGDFMEGAAEMEEYAEAVAQVEPATAEAVHKAAHAARARLN</sequence>
<name>A0ABQ2MDN5_9ACTN</name>
<evidence type="ECO:0000256" key="1">
    <source>
        <dbReference type="ARBA" id="ARBA00007100"/>
    </source>
</evidence>
<dbReference type="Pfam" id="PF13369">
    <property type="entry name" value="Transglut_core2"/>
    <property type="match status" value="1"/>
</dbReference>
<evidence type="ECO:0000259" key="3">
    <source>
        <dbReference type="Pfam" id="PF13369"/>
    </source>
</evidence>
<feature type="compositionally biased region" description="Basic and acidic residues" evidence="2">
    <location>
        <begin position="12"/>
        <end position="24"/>
    </location>
</feature>
<comment type="similarity">
    <text evidence="1">Belongs to the UPF0162 family.</text>
</comment>
<dbReference type="Proteomes" id="UP000631535">
    <property type="component" value="Unassembled WGS sequence"/>
</dbReference>
<dbReference type="EMBL" id="BMMP01000008">
    <property type="protein sequence ID" value="GGO50129.1"/>
    <property type="molecule type" value="Genomic_DNA"/>
</dbReference>
<organism evidence="4 5">
    <name type="scientific">Streptomyces daqingensis</name>
    <dbReference type="NCBI Taxonomy" id="1472640"/>
    <lineage>
        <taxon>Bacteria</taxon>
        <taxon>Bacillati</taxon>
        <taxon>Actinomycetota</taxon>
        <taxon>Actinomycetes</taxon>
        <taxon>Kitasatosporales</taxon>
        <taxon>Streptomycetaceae</taxon>
        <taxon>Streptomyces</taxon>
    </lineage>
</organism>
<proteinExistence type="inferred from homology"/>
<evidence type="ECO:0000313" key="5">
    <source>
        <dbReference type="Proteomes" id="UP000631535"/>
    </source>
</evidence>
<gene>
    <name evidence="4" type="ORF">GCM10012287_29190</name>
</gene>
<protein>
    <recommendedName>
        <fullName evidence="3">Protein SirB1 N-terminal domain-containing protein</fullName>
    </recommendedName>
</protein>
<evidence type="ECO:0000313" key="4">
    <source>
        <dbReference type="EMBL" id="GGO50129.1"/>
    </source>
</evidence>
<dbReference type="InterPro" id="IPR032698">
    <property type="entry name" value="SirB1_N"/>
</dbReference>
<dbReference type="PANTHER" id="PTHR31350:SF21">
    <property type="entry name" value="F-BOX ONLY PROTEIN 21"/>
    <property type="match status" value="1"/>
</dbReference>
<reference evidence="5" key="1">
    <citation type="journal article" date="2019" name="Int. J. Syst. Evol. Microbiol.">
        <title>The Global Catalogue of Microorganisms (GCM) 10K type strain sequencing project: providing services to taxonomists for standard genome sequencing and annotation.</title>
        <authorList>
            <consortium name="The Broad Institute Genomics Platform"/>
            <consortium name="The Broad Institute Genome Sequencing Center for Infectious Disease"/>
            <person name="Wu L."/>
            <person name="Ma J."/>
        </authorList>
    </citation>
    <scope>NUCLEOTIDE SEQUENCE [LARGE SCALE GENOMIC DNA]</scope>
    <source>
        <strain evidence="5">CGMCC 4.7178</strain>
    </source>
</reference>
<comment type="caution">
    <text evidence="4">The sequence shown here is derived from an EMBL/GenBank/DDBJ whole genome shotgun (WGS) entry which is preliminary data.</text>
</comment>
<dbReference type="RefSeq" id="WP_189037539.1">
    <property type="nucleotide sequence ID" value="NZ_BMMP01000008.1"/>
</dbReference>
<dbReference type="PANTHER" id="PTHR31350">
    <property type="entry name" value="SI:DKEY-261L7.2"/>
    <property type="match status" value="1"/>
</dbReference>